<reference evidence="1" key="2">
    <citation type="submission" date="2020-11" db="EMBL/GenBank/DDBJ databases">
        <authorList>
            <person name="McCartney M.A."/>
            <person name="Auch B."/>
            <person name="Kono T."/>
            <person name="Mallez S."/>
            <person name="Becker A."/>
            <person name="Gohl D.M."/>
            <person name="Silverstein K.A.T."/>
            <person name="Koren S."/>
            <person name="Bechman K.B."/>
            <person name="Herman A."/>
            <person name="Abrahante J.E."/>
            <person name="Garbe J."/>
        </authorList>
    </citation>
    <scope>NUCLEOTIDE SEQUENCE</scope>
    <source>
        <strain evidence="1">Duluth1</strain>
        <tissue evidence="1">Whole animal</tissue>
    </source>
</reference>
<name>A0A9D4HGM0_DREPO</name>
<sequence>MDRVMGSIPTVGAFFRSLPKTPRGLEKNATSRVFAMETCPVPGGHIEQTVTSRESTRKLHRLMWAIFKLEQDIIGIYVLTKFYYWTRNVKIDDALRTSNDGLKKIPKSLEAKNGHA</sequence>
<proteinExistence type="predicted"/>
<gene>
    <name evidence="1" type="ORF">DPMN_105296</name>
</gene>
<dbReference type="Proteomes" id="UP000828390">
    <property type="component" value="Unassembled WGS sequence"/>
</dbReference>
<reference evidence="1" key="1">
    <citation type="journal article" date="2019" name="bioRxiv">
        <title>The Genome of the Zebra Mussel, Dreissena polymorpha: A Resource for Invasive Species Research.</title>
        <authorList>
            <person name="McCartney M.A."/>
            <person name="Auch B."/>
            <person name="Kono T."/>
            <person name="Mallez S."/>
            <person name="Zhang Y."/>
            <person name="Obille A."/>
            <person name="Becker A."/>
            <person name="Abrahante J.E."/>
            <person name="Garbe J."/>
            <person name="Badalamenti J.P."/>
            <person name="Herman A."/>
            <person name="Mangelson H."/>
            <person name="Liachko I."/>
            <person name="Sullivan S."/>
            <person name="Sone E.D."/>
            <person name="Koren S."/>
            <person name="Silverstein K.A.T."/>
            <person name="Beckman K.B."/>
            <person name="Gohl D.M."/>
        </authorList>
    </citation>
    <scope>NUCLEOTIDE SEQUENCE</scope>
    <source>
        <strain evidence="1">Duluth1</strain>
        <tissue evidence="1">Whole animal</tissue>
    </source>
</reference>
<accession>A0A9D4HGM0</accession>
<keyword evidence="2" id="KW-1185">Reference proteome</keyword>
<evidence type="ECO:0000313" key="1">
    <source>
        <dbReference type="EMBL" id="KAH3832022.1"/>
    </source>
</evidence>
<organism evidence="1 2">
    <name type="scientific">Dreissena polymorpha</name>
    <name type="common">Zebra mussel</name>
    <name type="synonym">Mytilus polymorpha</name>
    <dbReference type="NCBI Taxonomy" id="45954"/>
    <lineage>
        <taxon>Eukaryota</taxon>
        <taxon>Metazoa</taxon>
        <taxon>Spiralia</taxon>
        <taxon>Lophotrochozoa</taxon>
        <taxon>Mollusca</taxon>
        <taxon>Bivalvia</taxon>
        <taxon>Autobranchia</taxon>
        <taxon>Heteroconchia</taxon>
        <taxon>Euheterodonta</taxon>
        <taxon>Imparidentia</taxon>
        <taxon>Neoheterodontei</taxon>
        <taxon>Myida</taxon>
        <taxon>Dreissenoidea</taxon>
        <taxon>Dreissenidae</taxon>
        <taxon>Dreissena</taxon>
    </lineage>
</organism>
<dbReference type="EMBL" id="JAIWYP010000004">
    <property type="protein sequence ID" value="KAH3832022.1"/>
    <property type="molecule type" value="Genomic_DNA"/>
</dbReference>
<evidence type="ECO:0000313" key="2">
    <source>
        <dbReference type="Proteomes" id="UP000828390"/>
    </source>
</evidence>
<comment type="caution">
    <text evidence="1">The sequence shown here is derived from an EMBL/GenBank/DDBJ whole genome shotgun (WGS) entry which is preliminary data.</text>
</comment>
<dbReference type="AlphaFoldDB" id="A0A9D4HGM0"/>
<protein>
    <submittedName>
        <fullName evidence="1">Uncharacterized protein</fullName>
    </submittedName>
</protein>